<organism evidence="2">
    <name type="scientific">Timema poppense</name>
    <name type="common">Walking stick</name>
    <dbReference type="NCBI Taxonomy" id="170557"/>
    <lineage>
        <taxon>Eukaryota</taxon>
        <taxon>Metazoa</taxon>
        <taxon>Ecdysozoa</taxon>
        <taxon>Arthropoda</taxon>
        <taxon>Hexapoda</taxon>
        <taxon>Insecta</taxon>
        <taxon>Pterygota</taxon>
        <taxon>Neoptera</taxon>
        <taxon>Polyneoptera</taxon>
        <taxon>Phasmatodea</taxon>
        <taxon>Timematodea</taxon>
        <taxon>Timematoidea</taxon>
        <taxon>Timematidae</taxon>
        <taxon>Timema</taxon>
    </lineage>
</organism>
<dbReference type="GO" id="GO:0005576">
    <property type="term" value="C:extracellular region"/>
    <property type="evidence" value="ECO:0007669"/>
    <property type="project" value="InterPro"/>
</dbReference>
<dbReference type="AlphaFoldDB" id="A0A7R9HAK3"/>
<dbReference type="InterPro" id="IPR036508">
    <property type="entry name" value="Chitin-bd_dom_sf"/>
</dbReference>
<feature type="domain" description="Chitin-binding type-2" evidence="1">
    <location>
        <begin position="156"/>
        <end position="217"/>
    </location>
</feature>
<evidence type="ECO:0000259" key="1">
    <source>
        <dbReference type="PROSITE" id="PS50940"/>
    </source>
</evidence>
<dbReference type="InterPro" id="IPR002557">
    <property type="entry name" value="Chitin-bd_dom"/>
</dbReference>
<protein>
    <recommendedName>
        <fullName evidence="1">Chitin-binding type-2 domain-containing protein</fullName>
    </recommendedName>
</protein>
<proteinExistence type="predicted"/>
<dbReference type="Pfam" id="PF01607">
    <property type="entry name" value="CBM_14"/>
    <property type="match status" value="1"/>
</dbReference>
<evidence type="ECO:0000313" key="2">
    <source>
        <dbReference type="EMBL" id="CAD7413941.1"/>
    </source>
</evidence>
<dbReference type="SUPFAM" id="SSF57625">
    <property type="entry name" value="Invertebrate chitin-binding proteins"/>
    <property type="match status" value="1"/>
</dbReference>
<name>A0A7R9HAK3_TIMPO</name>
<reference evidence="2" key="1">
    <citation type="submission" date="2020-11" db="EMBL/GenBank/DDBJ databases">
        <authorList>
            <person name="Tran Van P."/>
        </authorList>
    </citation>
    <scope>NUCLEOTIDE SEQUENCE</scope>
</reference>
<dbReference type="GO" id="GO:0008061">
    <property type="term" value="F:chitin binding"/>
    <property type="evidence" value="ECO:0007669"/>
    <property type="project" value="InterPro"/>
</dbReference>
<dbReference type="Gene3D" id="2.170.140.10">
    <property type="entry name" value="Chitin binding domain"/>
    <property type="match status" value="1"/>
</dbReference>
<dbReference type="SMART" id="SM00494">
    <property type="entry name" value="ChtBD2"/>
    <property type="match status" value="1"/>
</dbReference>
<accession>A0A7R9HAK3</accession>
<dbReference type="EMBL" id="OD007375">
    <property type="protein sequence ID" value="CAD7413941.1"/>
    <property type="molecule type" value="Genomic_DNA"/>
</dbReference>
<dbReference type="PROSITE" id="PS50940">
    <property type="entry name" value="CHIT_BIND_II"/>
    <property type="match status" value="1"/>
</dbReference>
<sequence>MDALSCFDCLNKAYKLFCFVLLGPRKDQLHGSAPHHTAFFRWNDFKCKWLHKPTPHRRGRIVERSIATHFCGADRPLNSLVKETLQKFKNALEDLRVHASTQYHIFADEKVVFAVLALFVLAVSAEDKVLTDEQISALTQEAANLITDEEWINIFTPRCTPTSTYYWSSQYLSDIRDCHHFYECVGFKPVRMECAANLHWNSKLNTCDYPANAGCIWYSPAVPAPKPGIDFYPVPFLNKQ</sequence>
<gene>
    <name evidence="2" type="ORF">TPSB3V08_LOCUS9346</name>
</gene>